<organism evidence="15">
    <name type="scientific">Loa loa</name>
    <name type="common">Eye worm</name>
    <name type="synonym">Filaria loa</name>
    <dbReference type="NCBI Taxonomy" id="7209"/>
    <lineage>
        <taxon>Eukaryota</taxon>
        <taxon>Metazoa</taxon>
        <taxon>Ecdysozoa</taxon>
        <taxon>Nematoda</taxon>
        <taxon>Chromadorea</taxon>
        <taxon>Rhabditida</taxon>
        <taxon>Spirurina</taxon>
        <taxon>Spiruromorpha</taxon>
        <taxon>Filarioidea</taxon>
        <taxon>Onchocercidae</taxon>
        <taxon>Loa</taxon>
    </lineage>
</organism>
<keyword evidence="4 12" id="KW-0812">Transmembrane</keyword>
<comment type="subcellular location">
    <subcellularLocation>
        <location evidence="1">Endomembrane system</location>
        <topology evidence="1">Multi-pass membrane protein</topology>
    </subcellularLocation>
</comment>
<dbReference type="SMART" id="SM00382">
    <property type="entry name" value="AAA"/>
    <property type="match status" value="1"/>
</dbReference>
<dbReference type="InterPro" id="IPR003593">
    <property type="entry name" value="AAA+_ATPase"/>
</dbReference>
<dbReference type="EMBL" id="JH712343">
    <property type="protein sequence ID" value="EJD74305.1"/>
    <property type="molecule type" value="Genomic_DNA"/>
</dbReference>
<evidence type="ECO:0000256" key="10">
    <source>
        <dbReference type="ARBA" id="ARBA00024220"/>
    </source>
</evidence>
<protein>
    <recommendedName>
        <fullName evidence="10">ABC-type glutathione-S-conjugate transporter</fullName>
        <ecNumber evidence="10">7.6.2.3</ecNumber>
    </recommendedName>
</protein>
<dbReference type="RefSeq" id="XP_020305232.1">
    <property type="nucleotide sequence ID" value="XM_020451029.1"/>
</dbReference>
<keyword evidence="6" id="KW-0547">Nucleotide-binding</keyword>
<dbReference type="SUPFAM" id="SSF52540">
    <property type="entry name" value="P-loop containing nucleoside triphosphate hydrolases"/>
    <property type="match status" value="1"/>
</dbReference>
<evidence type="ECO:0000256" key="5">
    <source>
        <dbReference type="ARBA" id="ARBA00022737"/>
    </source>
</evidence>
<evidence type="ECO:0000256" key="1">
    <source>
        <dbReference type="ARBA" id="ARBA00004127"/>
    </source>
</evidence>
<evidence type="ECO:0000256" key="4">
    <source>
        <dbReference type="ARBA" id="ARBA00022692"/>
    </source>
</evidence>
<evidence type="ECO:0000313" key="15">
    <source>
        <dbReference type="EMBL" id="EJD74305.1"/>
    </source>
</evidence>
<dbReference type="CDD" id="cd03244">
    <property type="entry name" value="ABCC_MRP_domain2"/>
    <property type="match status" value="1"/>
</dbReference>
<feature type="domain" description="ABC transporter" evidence="13">
    <location>
        <begin position="297"/>
        <end position="540"/>
    </location>
</feature>
<dbReference type="CTD" id="9943117"/>
<dbReference type="InterPro" id="IPR011527">
    <property type="entry name" value="ABC1_TM_dom"/>
</dbReference>
<dbReference type="EC" id="7.6.2.3" evidence="10"/>
<evidence type="ECO:0000256" key="8">
    <source>
        <dbReference type="ARBA" id="ARBA00022989"/>
    </source>
</evidence>
<evidence type="ECO:0000256" key="2">
    <source>
        <dbReference type="ARBA" id="ARBA00009726"/>
    </source>
</evidence>
<dbReference type="GO" id="GO:0016020">
    <property type="term" value="C:membrane"/>
    <property type="evidence" value="ECO:0007669"/>
    <property type="project" value="InterPro"/>
</dbReference>
<feature type="transmembrane region" description="Helical" evidence="12">
    <location>
        <begin position="200"/>
        <end position="221"/>
    </location>
</feature>
<dbReference type="Gene3D" id="3.40.50.300">
    <property type="entry name" value="P-loop containing nucleotide triphosphate hydrolases"/>
    <property type="match status" value="1"/>
</dbReference>
<evidence type="ECO:0000256" key="9">
    <source>
        <dbReference type="ARBA" id="ARBA00023136"/>
    </source>
</evidence>
<dbReference type="CDD" id="cd18603">
    <property type="entry name" value="ABC_6TM_MRP1_2_3_6_D2_like"/>
    <property type="match status" value="1"/>
</dbReference>
<dbReference type="InterPro" id="IPR050173">
    <property type="entry name" value="ABC_transporter_C-like"/>
</dbReference>
<dbReference type="AlphaFoldDB" id="A0A1S0UFE9"/>
<feature type="transmembrane region" description="Helical" evidence="12">
    <location>
        <begin position="102"/>
        <end position="135"/>
    </location>
</feature>
<dbReference type="Pfam" id="PF00664">
    <property type="entry name" value="ABC_membrane"/>
    <property type="match status" value="1"/>
</dbReference>
<dbReference type="GO" id="GO:0015431">
    <property type="term" value="F:ABC-type glutathione S-conjugate transporter activity"/>
    <property type="evidence" value="ECO:0007669"/>
    <property type="project" value="UniProtKB-EC"/>
</dbReference>
<dbReference type="InterPro" id="IPR003439">
    <property type="entry name" value="ABC_transporter-like_ATP-bd"/>
</dbReference>
<dbReference type="InParanoid" id="A0A1S0UFE9"/>
<dbReference type="GO" id="GO:0016887">
    <property type="term" value="F:ATP hydrolysis activity"/>
    <property type="evidence" value="ECO:0007669"/>
    <property type="project" value="InterPro"/>
</dbReference>
<feature type="transmembrane region" description="Helical" evidence="12">
    <location>
        <begin position="227"/>
        <end position="252"/>
    </location>
</feature>
<evidence type="ECO:0000256" key="12">
    <source>
        <dbReference type="SAM" id="Phobius"/>
    </source>
</evidence>
<dbReference type="PANTHER" id="PTHR24223:SF415">
    <property type="entry name" value="FI20190P1"/>
    <property type="match status" value="1"/>
</dbReference>
<dbReference type="OMA" id="RENWWSA"/>
<dbReference type="PROSITE" id="PS50893">
    <property type="entry name" value="ABC_TRANSPORTER_2"/>
    <property type="match status" value="1"/>
</dbReference>
<keyword evidence="8 12" id="KW-1133">Transmembrane helix</keyword>
<sequence>MALNDSEMKQLPLKAGLGIYAALGFIEGFCFFGAGIFLVISGLRASENLHAPLLHRLLRSSMTFFDTTPIGRILNRLGKDIDVIDELLPISFRYSVYWIENVMIILIIIVISTPVFAITIIPLALFYYFFLHLYLPTSRQIKRLESISRSPIYQHFEKTVRGLMCIRAFEKVQEFCNSMETYVDCFIRCKYSNVLSNRWLAVRLEFIGNCVVLCAALFAVLSQHWGVAVSAGIAGLSVSYALNITEALNFAVRFISELEMNIVAVERLKEYTEIPTEAEWRIDHFKPTKNWPTKGQISFKNYSTHYHPKLDLVLRQLNAFIVPAEKIGIVGRTGAGKSSLALALFRIIEPVKGTIIIDDIDISVIGLHDLRSNLTIIPQDPVLFSGTLRFNLDPFQVYSDQEIWAALELAHLKTFASSLAGGWLLKILRWILLYCISEGGEDISVGQRQLICLTRALLRRNKVLVLDEATAAVDLATDSLIQETIRREFHSSTVLTIAHRLNTVIDYDRIIVLDNGSIREFDSPQNLLSNRSSLFFSMARGAQIVC</sequence>
<keyword evidence="3" id="KW-0813">Transport</keyword>
<keyword evidence="5" id="KW-0677">Repeat</keyword>
<feature type="domain" description="ABC transmembrane type-1" evidence="14">
    <location>
        <begin position="17"/>
        <end position="260"/>
    </location>
</feature>
<dbReference type="PANTHER" id="PTHR24223">
    <property type="entry name" value="ATP-BINDING CASSETTE SUB-FAMILY C"/>
    <property type="match status" value="1"/>
</dbReference>
<keyword evidence="9 12" id="KW-0472">Membrane</keyword>
<dbReference type="OrthoDB" id="6500128at2759"/>
<evidence type="ECO:0000259" key="13">
    <source>
        <dbReference type="PROSITE" id="PS50893"/>
    </source>
</evidence>
<dbReference type="InterPro" id="IPR027417">
    <property type="entry name" value="P-loop_NTPase"/>
</dbReference>
<comment type="similarity">
    <text evidence="2">Belongs to the ABC transporter superfamily. ABCC family. Conjugate transporter (TC 3.A.1.208) subfamily.</text>
</comment>
<proteinExistence type="inferred from homology"/>
<evidence type="ECO:0000256" key="11">
    <source>
        <dbReference type="ARBA" id="ARBA00047523"/>
    </source>
</evidence>
<gene>
    <name evidence="15" type="ORF">LOAG_18368</name>
</gene>
<dbReference type="Pfam" id="PF00005">
    <property type="entry name" value="ABC_tran"/>
    <property type="match status" value="1"/>
</dbReference>
<evidence type="ECO:0000256" key="6">
    <source>
        <dbReference type="ARBA" id="ARBA00022741"/>
    </source>
</evidence>
<dbReference type="GO" id="GO:0005524">
    <property type="term" value="F:ATP binding"/>
    <property type="evidence" value="ECO:0007669"/>
    <property type="project" value="UniProtKB-KW"/>
</dbReference>
<dbReference type="PROSITE" id="PS50929">
    <property type="entry name" value="ABC_TM1F"/>
    <property type="match status" value="1"/>
</dbReference>
<dbReference type="FunFam" id="1.20.1560.10:FF:000001">
    <property type="entry name" value="ATP-binding cassette subfamily C member 1"/>
    <property type="match status" value="1"/>
</dbReference>
<accession>A0A1S0UFE9</accession>
<name>A0A1S0UFE9_LOALO</name>
<dbReference type="Gene3D" id="1.20.1560.10">
    <property type="entry name" value="ABC transporter type 1, transmembrane domain"/>
    <property type="match status" value="1"/>
</dbReference>
<dbReference type="FunFam" id="3.40.50.300:FF:000074">
    <property type="entry name" value="Multidrug resistance-associated protein 5 isoform 1"/>
    <property type="match status" value="1"/>
</dbReference>
<dbReference type="InterPro" id="IPR036640">
    <property type="entry name" value="ABC1_TM_sf"/>
</dbReference>
<feature type="transmembrane region" description="Helical" evidence="12">
    <location>
        <begin position="17"/>
        <end position="40"/>
    </location>
</feature>
<evidence type="ECO:0000259" key="14">
    <source>
        <dbReference type="PROSITE" id="PS50929"/>
    </source>
</evidence>
<keyword evidence="7" id="KW-0067">ATP-binding</keyword>
<dbReference type="SUPFAM" id="SSF90123">
    <property type="entry name" value="ABC transporter transmembrane region"/>
    <property type="match status" value="1"/>
</dbReference>
<comment type="catalytic activity">
    <reaction evidence="11">
        <text>leukotriene C4(in) + ATP + H2O = leukotriene C4(out) + ADP + phosphate + H(+)</text>
        <dbReference type="Rhea" id="RHEA:38963"/>
        <dbReference type="ChEBI" id="CHEBI:15377"/>
        <dbReference type="ChEBI" id="CHEBI:15378"/>
        <dbReference type="ChEBI" id="CHEBI:30616"/>
        <dbReference type="ChEBI" id="CHEBI:43474"/>
        <dbReference type="ChEBI" id="CHEBI:57973"/>
        <dbReference type="ChEBI" id="CHEBI:456216"/>
    </reaction>
    <physiologicalReaction direction="left-to-right" evidence="11">
        <dbReference type="Rhea" id="RHEA:38964"/>
    </physiologicalReaction>
</comment>
<evidence type="ECO:0000256" key="3">
    <source>
        <dbReference type="ARBA" id="ARBA00022448"/>
    </source>
</evidence>
<evidence type="ECO:0000256" key="7">
    <source>
        <dbReference type="ARBA" id="ARBA00022840"/>
    </source>
</evidence>
<reference evidence="15" key="1">
    <citation type="submission" date="2012-04" db="EMBL/GenBank/DDBJ databases">
        <title>The Genome Sequence of Loa loa.</title>
        <authorList>
            <consortium name="The Broad Institute Genome Sequencing Platform"/>
            <consortium name="Broad Institute Genome Sequencing Center for Infectious Disease"/>
            <person name="Nutman T.B."/>
            <person name="Fink D.L."/>
            <person name="Russ C."/>
            <person name="Young S."/>
            <person name="Zeng Q."/>
            <person name="Gargeya S."/>
            <person name="Alvarado L."/>
            <person name="Berlin A."/>
            <person name="Chapman S.B."/>
            <person name="Chen Z."/>
            <person name="Freedman E."/>
            <person name="Gellesch M."/>
            <person name="Goldberg J."/>
            <person name="Griggs A."/>
            <person name="Gujja S."/>
            <person name="Heilman E.R."/>
            <person name="Heiman D."/>
            <person name="Howarth C."/>
            <person name="Mehta T."/>
            <person name="Neiman D."/>
            <person name="Pearson M."/>
            <person name="Roberts A."/>
            <person name="Saif S."/>
            <person name="Shea T."/>
            <person name="Shenoy N."/>
            <person name="Sisk P."/>
            <person name="Stolte C."/>
            <person name="Sykes S."/>
            <person name="White J."/>
            <person name="Yandava C."/>
            <person name="Haas B."/>
            <person name="Henn M.R."/>
            <person name="Nusbaum C."/>
            <person name="Birren B."/>
        </authorList>
    </citation>
    <scope>NUCLEOTIDE SEQUENCE [LARGE SCALE GENOMIC DNA]</scope>
</reference>
<dbReference type="GeneID" id="9943117"/>
<dbReference type="KEGG" id="loa:LOAG_18368"/>
<dbReference type="GO" id="GO:0012505">
    <property type="term" value="C:endomembrane system"/>
    <property type="evidence" value="ECO:0007669"/>
    <property type="project" value="UniProtKB-SubCell"/>
</dbReference>